<dbReference type="AlphaFoldDB" id="A0A397VRI4"/>
<name>A0A397VRI4_9GLOM</name>
<dbReference type="PANTHER" id="PTHR45774:SF3">
    <property type="entry name" value="BTB (POZ) DOMAIN-CONTAINING 2B-RELATED"/>
    <property type="match status" value="1"/>
</dbReference>
<gene>
    <name evidence="3" type="ORF">C2G38_2031286</name>
</gene>
<dbReference type="Proteomes" id="UP000266673">
    <property type="component" value="Unassembled WGS sequence"/>
</dbReference>
<feature type="domain" description="BTB" evidence="1">
    <location>
        <begin position="19"/>
        <end position="89"/>
    </location>
</feature>
<reference evidence="3 4" key="1">
    <citation type="submission" date="2018-06" db="EMBL/GenBank/DDBJ databases">
        <title>Comparative genomics reveals the genomic features of Rhizophagus irregularis, R. cerebriforme, R. diaphanum and Gigaspora rosea, and their symbiotic lifestyle signature.</title>
        <authorList>
            <person name="Morin E."/>
            <person name="San Clemente H."/>
            <person name="Chen E.C.H."/>
            <person name="De La Providencia I."/>
            <person name="Hainaut M."/>
            <person name="Kuo A."/>
            <person name="Kohler A."/>
            <person name="Murat C."/>
            <person name="Tang N."/>
            <person name="Roy S."/>
            <person name="Loubradou J."/>
            <person name="Henrissat B."/>
            <person name="Grigoriev I.V."/>
            <person name="Corradi N."/>
            <person name="Roux C."/>
            <person name="Martin F.M."/>
        </authorList>
    </citation>
    <scope>NUCLEOTIDE SEQUENCE [LARGE SCALE GENOMIC DNA]</scope>
    <source>
        <strain evidence="3 4">DAOM 194757</strain>
    </source>
</reference>
<dbReference type="Gene3D" id="3.30.710.10">
    <property type="entry name" value="Potassium Channel Kv1.1, Chain A"/>
    <property type="match status" value="1"/>
</dbReference>
<protein>
    <recommendedName>
        <fullName evidence="5">TLD-domain-containing protein</fullName>
    </recommendedName>
</protein>
<proteinExistence type="predicted"/>
<dbReference type="SMART" id="SM00225">
    <property type="entry name" value="BTB"/>
    <property type="match status" value="1"/>
</dbReference>
<dbReference type="PANTHER" id="PTHR45774">
    <property type="entry name" value="BTB/POZ DOMAIN-CONTAINING"/>
    <property type="match status" value="1"/>
</dbReference>
<evidence type="ECO:0008006" key="5">
    <source>
        <dbReference type="Google" id="ProtNLM"/>
    </source>
</evidence>
<dbReference type="SUPFAM" id="SSF54695">
    <property type="entry name" value="POZ domain"/>
    <property type="match status" value="1"/>
</dbReference>
<dbReference type="InterPro" id="IPR000210">
    <property type="entry name" value="BTB/POZ_dom"/>
</dbReference>
<dbReference type="InterPro" id="IPR011705">
    <property type="entry name" value="BACK"/>
</dbReference>
<dbReference type="Pfam" id="PF07534">
    <property type="entry name" value="TLD"/>
    <property type="match status" value="1"/>
</dbReference>
<sequence>MLIKLSQDFTKLLESEYNYDTIIEVGEPQNIKLFKAHSVILYQRSLYFQLKLTDTEKNSIINIKLPHISDKIFNIILKYIYGGTISLENIDASGIMDLLNAFNEFNISESVEYLQSFLIDDNASWLRLNFFRVYQISFLNENFKALQQFCNNIIVKYPTLIFDSDDFTTLKENVLISLLKNDDLQLEESKIWDKVILWGKDQIPNLPSSYEQWTKEDFKSLKTTLQNCLPHIRYFQISNDDVLEKIKPYKKILEKNLWNDIITKGLSQDKPINSTILPPRKNMSIQLPPRKSPAISLSSSIITLEHAAEISSWIDRRSTIYDIFEIPYEFKLLLRGSKDGFDSITFHKLCDNIPGTIVVLSVEKSDEILGGYNPLSWKFVNNESGLVIFHNGYNPSNSKYVNGESGFFETTDSFIFSLKNGNLKGSILSRVTNSSLAIGYSDQDRGPWFHSFGMLYNRWHYYREDNNYQLPIRNTKNPDFSVNDYEVFQICKKA</sequence>
<accession>A0A397VRI4</accession>
<dbReference type="CDD" id="cd18186">
    <property type="entry name" value="BTB_POZ_ZBTB_KLHL-like"/>
    <property type="match status" value="1"/>
</dbReference>
<dbReference type="Gene3D" id="1.25.40.420">
    <property type="match status" value="1"/>
</dbReference>
<dbReference type="EMBL" id="QKWP01000185">
    <property type="protein sequence ID" value="RIB25165.1"/>
    <property type="molecule type" value="Genomic_DNA"/>
</dbReference>
<dbReference type="Pfam" id="PF07707">
    <property type="entry name" value="BACK"/>
    <property type="match status" value="1"/>
</dbReference>
<feature type="domain" description="TLDc" evidence="2">
    <location>
        <begin position="300"/>
        <end position="491"/>
    </location>
</feature>
<evidence type="ECO:0000313" key="4">
    <source>
        <dbReference type="Proteomes" id="UP000266673"/>
    </source>
</evidence>
<organism evidence="3 4">
    <name type="scientific">Gigaspora rosea</name>
    <dbReference type="NCBI Taxonomy" id="44941"/>
    <lineage>
        <taxon>Eukaryota</taxon>
        <taxon>Fungi</taxon>
        <taxon>Fungi incertae sedis</taxon>
        <taxon>Mucoromycota</taxon>
        <taxon>Glomeromycotina</taxon>
        <taxon>Glomeromycetes</taxon>
        <taxon>Diversisporales</taxon>
        <taxon>Gigasporaceae</taxon>
        <taxon>Gigaspora</taxon>
    </lineage>
</organism>
<dbReference type="Pfam" id="PF00651">
    <property type="entry name" value="BTB"/>
    <property type="match status" value="1"/>
</dbReference>
<keyword evidence="4" id="KW-1185">Reference proteome</keyword>
<dbReference type="PROSITE" id="PS50097">
    <property type="entry name" value="BTB"/>
    <property type="match status" value="1"/>
</dbReference>
<evidence type="ECO:0000313" key="3">
    <source>
        <dbReference type="EMBL" id="RIB25165.1"/>
    </source>
</evidence>
<dbReference type="OrthoDB" id="2311693at2759"/>
<comment type="caution">
    <text evidence="3">The sequence shown here is derived from an EMBL/GenBank/DDBJ whole genome shotgun (WGS) entry which is preliminary data.</text>
</comment>
<evidence type="ECO:0000259" key="1">
    <source>
        <dbReference type="PROSITE" id="PS50097"/>
    </source>
</evidence>
<dbReference type="PROSITE" id="PS51886">
    <property type="entry name" value="TLDC"/>
    <property type="match status" value="1"/>
</dbReference>
<dbReference type="InterPro" id="IPR011333">
    <property type="entry name" value="SKP1/BTB/POZ_sf"/>
</dbReference>
<evidence type="ECO:0000259" key="2">
    <source>
        <dbReference type="PROSITE" id="PS51886"/>
    </source>
</evidence>
<dbReference type="InterPro" id="IPR006571">
    <property type="entry name" value="TLDc_dom"/>
</dbReference>